<dbReference type="AlphaFoldDB" id="A0A379ZXC4"/>
<dbReference type="InterPro" id="IPR000189">
    <property type="entry name" value="Transglyc_AS"/>
</dbReference>
<gene>
    <name evidence="7" type="primary">emtA_1</name>
    <name evidence="7" type="ORF">NCTC11544_03019</name>
</gene>
<dbReference type="PANTHER" id="PTHR37423">
    <property type="entry name" value="SOLUBLE LYTIC MUREIN TRANSGLYCOSYLASE-RELATED"/>
    <property type="match status" value="1"/>
</dbReference>
<evidence type="ECO:0000259" key="6">
    <source>
        <dbReference type="Pfam" id="PF01464"/>
    </source>
</evidence>
<dbReference type="SUPFAM" id="SSF53955">
    <property type="entry name" value="Lysozyme-like"/>
    <property type="match status" value="1"/>
</dbReference>
<sequence>MMPDFIPVKTIRSTMNPTLRLWSRAGIVCLMLILAGCSSKKPRTSYDAHAFDDAIEDAADKYDVDQKLIAAMIKVESGFNPAAISRSNAIGLMQLKADTAGCDAYRYKGKRGCPDEDDLLDPDTNIDLGAAYIAVLQKQQLKGIDDPVTLRYATIIAYVNGTGALLRTFSSNRQQAISMINNLSPEAFNWHVRKYHPAPQAPRHLMKVEAAYEQL</sequence>
<dbReference type="GO" id="GO:0016020">
    <property type="term" value="C:membrane"/>
    <property type="evidence" value="ECO:0007669"/>
    <property type="project" value="InterPro"/>
</dbReference>
<dbReference type="CDD" id="cd16893">
    <property type="entry name" value="LT_MltC_MltE"/>
    <property type="match status" value="1"/>
</dbReference>
<dbReference type="EMBL" id="UGYN01000002">
    <property type="protein sequence ID" value="SUI69296.1"/>
    <property type="molecule type" value="Genomic_DNA"/>
</dbReference>
<reference evidence="7 8" key="1">
    <citation type="submission" date="2018-06" db="EMBL/GenBank/DDBJ databases">
        <authorList>
            <consortium name="Pathogen Informatics"/>
            <person name="Doyle S."/>
        </authorList>
    </citation>
    <scope>NUCLEOTIDE SEQUENCE [LARGE SCALE GENOMIC DNA]</scope>
    <source>
        <strain evidence="7 8">NCTC11544</strain>
    </source>
</reference>
<dbReference type="Gene3D" id="1.10.530.10">
    <property type="match status" value="1"/>
</dbReference>
<dbReference type="PROSITE" id="PS00922">
    <property type="entry name" value="TRANSGLYCOSYLASE"/>
    <property type="match status" value="1"/>
</dbReference>
<protein>
    <recommendedName>
        <fullName evidence="3">peptidoglycan lytic exotransglycosylase</fullName>
        <ecNumber evidence="3">4.2.2.n1</ecNumber>
    </recommendedName>
</protein>
<name>A0A379ZXC4_9GAMM</name>
<evidence type="ECO:0000256" key="3">
    <source>
        <dbReference type="ARBA" id="ARBA00012587"/>
    </source>
</evidence>
<feature type="domain" description="Transglycosylase SLT" evidence="6">
    <location>
        <begin position="54"/>
        <end position="178"/>
    </location>
</feature>
<dbReference type="Pfam" id="PF01464">
    <property type="entry name" value="SLT"/>
    <property type="match status" value="1"/>
</dbReference>
<dbReference type="InterPro" id="IPR008258">
    <property type="entry name" value="Transglycosylase_SLT_dom_1"/>
</dbReference>
<evidence type="ECO:0000256" key="2">
    <source>
        <dbReference type="ARBA" id="ARBA00007734"/>
    </source>
</evidence>
<accession>A0A379ZXC4</accession>
<keyword evidence="4 7" id="KW-0456">Lyase</keyword>
<evidence type="ECO:0000313" key="8">
    <source>
        <dbReference type="Proteomes" id="UP000255529"/>
    </source>
</evidence>
<evidence type="ECO:0000256" key="5">
    <source>
        <dbReference type="ARBA" id="ARBA00023316"/>
    </source>
</evidence>
<dbReference type="EC" id="4.2.2.n1" evidence="3"/>
<dbReference type="InterPro" id="IPR023346">
    <property type="entry name" value="Lysozyme-like_dom_sf"/>
</dbReference>
<dbReference type="PANTHER" id="PTHR37423:SF4">
    <property type="entry name" value="ENDO-TYPE MEMBRANE-BOUND LYTIC MUREIN TRANSGLYCOSYLASE A"/>
    <property type="match status" value="1"/>
</dbReference>
<dbReference type="GO" id="GO:0008933">
    <property type="term" value="F:peptidoglycan lytic transglycosylase activity"/>
    <property type="evidence" value="ECO:0007669"/>
    <property type="project" value="InterPro"/>
</dbReference>
<evidence type="ECO:0000256" key="1">
    <source>
        <dbReference type="ARBA" id="ARBA00001420"/>
    </source>
</evidence>
<keyword evidence="5" id="KW-0961">Cell wall biogenesis/degradation</keyword>
<dbReference type="GO" id="GO:0000270">
    <property type="term" value="P:peptidoglycan metabolic process"/>
    <property type="evidence" value="ECO:0007669"/>
    <property type="project" value="InterPro"/>
</dbReference>
<comment type="catalytic activity">
    <reaction evidence="1">
        <text>Exolytic cleavage of the (1-&gt;4)-beta-glycosidic linkage between N-acetylmuramic acid (MurNAc) and N-acetylglucosamine (GlcNAc) residues in peptidoglycan, from either the reducing or the non-reducing ends of the peptidoglycan chains, with concomitant formation of a 1,6-anhydrobond in the MurNAc residue.</text>
        <dbReference type="EC" id="4.2.2.n1"/>
    </reaction>
</comment>
<evidence type="ECO:0000313" key="7">
    <source>
        <dbReference type="EMBL" id="SUI69296.1"/>
    </source>
</evidence>
<evidence type="ECO:0000256" key="4">
    <source>
        <dbReference type="ARBA" id="ARBA00023239"/>
    </source>
</evidence>
<dbReference type="Proteomes" id="UP000255529">
    <property type="component" value="Unassembled WGS sequence"/>
</dbReference>
<comment type="similarity">
    <text evidence="2">Belongs to the transglycosylase Slt family.</text>
</comment>
<organism evidence="7 8">
    <name type="scientific">Serratia quinivorans</name>
    <dbReference type="NCBI Taxonomy" id="137545"/>
    <lineage>
        <taxon>Bacteria</taxon>
        <taxon>Pseudomonadati</taxon>
        <taxon>Pseudomonadota</taxon>
        <taxon>Gammaproteobacteria</taxon>
        <taxon>Enterobacterales</taxon>
        <taxon>Yersiniaceae</taxon>
        <taxon>Serratia</taxon>
    </lineage>
</organism>
<dbReference type="GO" id="GO:0071555">
    <property type="term" value="P:cell wall organization"/>
    <property type="evidence" value="ECO:0007669"/>
    <property type="project" value="UniProtKB-KW"/>
</dbReference>
<proteinExistence type="inferred from homology"/>